<dbReference type="Pfam" id="PF14478">
    <property type="entry name" value="DUF4430"/>
    <property type="match status" value="2"/>
</dbReference>
<evidence type="ECO:0000259" key="4">
    <source>
        <dbReference type="Pfam" id="PF14478"/>
    </source>
</evidence>
<feature type="region of interest" description="Disordered" evidence="1">
    <location>
        <begin position="38"/>
        <end position="82"/>
    </location>
</feature>
<keyword evidence="2" id="KW-0472">Membrane</keyword>
<dbReference type="SUPFAM" id="SSF50998">
    <property type="entry name" value="Quinoprotein alcohol dehydrogenase-like"/>
    <property type="match status" value="2"/>
</dbReference>
<dbReference type="Pfam" id="PF20578">
    <property type="entry name" value="aBig_2"/>
    <property type="match status" value="1"/>
</dbReference>
<sequence>MSSQKTHSVARGAAAAALSFALVAGQFPCTAWAEAAQATPGEPAVEQVESSQDANAQGGEGAVAESPEGIAGKKGEAPVTAATSAQGAAPAVPAASPASGALAVASAAVEPSTLKIADEQGSETAISSGIAVGANLRANVYSLEEDEWGLDEEEAAPESAYADYAFQWYRGTVRKTMYGGSYDSYVPIDGATARTYAATDADAGFYLACKVTFAGTGGSSKEVWSTYATGQVTDGKAELSGVSAAGTAKVGETVSADAFVATSWGGTKSVGSDASVGYQWLAAGLADGNYLPIAGATGRTLTIGSDLVGKYLRVSAESRNVVESATLGPVAARGSEEDEALLADAVSALQSVGYSGYCPSPAYGADSNANDMVSAELASLDGRFAGVTVVTESVAHTADPDPKQRGGIDTGSEHNGDVTFFSLSPSDKTVSTDYSALRQIKPTFRLGYGTATAWYTPGRWVQLDWDKEAMSQELSEAADGMGLSLAQGDSAAAVTQGFSLPNKLADGVKVEWSSSDKDALALSGYSWDDETKATPRASSEDRPVTLTAIVSYSRYGMPDVSVTRDFQLTVKGDPQLSQHRLAEVQQLLDQNYAYASLSYSNSSDGAFDPQSVAGDIQLPTTRTLGTRSLDFDVKVSYQASNQAVTISGYRANVWRPLAGASDQTVDITCTVALRDDPSSSVSKTLSLTLRPLSLGALDDELSLMDEVAAAYPERLLGGQDPAAVTSDLHPFMEGYLDGLGRVGWASSRSAADGVSGIVAYDLADYDPMGSSDQGRTFASSNSSVVSNETLRVTRPAYNTSVTVRSNLRSKRYGAYYDRYKDDPQLSDALKAKLKTLAGREVKTVLTVLGTTEKESPDVAATASVVGIDSFGAPEVWASAEDYSLPAGSTVADLTKAMLEKAGLSYVSYDTAYGFYLDSVTSLTTGKTYGYDATTGKYWQLFVNGKASDLGADAVKLTDGMSVSWVYSAYGEQPSDQNKVTASVKVVGPNASGSYTSWVGQSEVSVPEGTTAAELTKIALERNGMTCDEGMYTISSREAGQTLPNGTQSLGAAQAADGTWSWWQFYINGELSSEYASSYVVKPGDRIEWCYGAYGSGLPQGDVTVDPSAPRPDYQAEWGAYKGSDGSGTSAADTPTTGSSLAWARDLVASGMATWMSDPIVVNGDVYVAAGSKLQIRDAATGAIKSQADLAEHVESTCRLAYADGLVIVPLHDGRVQALTADKLVTVWLTDALPQSGGVSQQSISTPLVRDGYYYLGTTAASFTGSSLGGYLMSINLATGSVRWSVESEGSGYYWSGAANVRAGILVADDTGVLALRDASTGKIVSKLVLGSPSRSGVVTSADGSEAYVVTTDGVLHKVSVAVDGTLAPVGSVRFAQASTSTPTLSDGKVYVGGGSSRVGGTGGLYVIDAKTLSVEQSVTATADGAIAGDVKSAPLVARRGAGTYVYFTSNARPGGIYVYKLGEKCATLLFRPETTRQNYAMSSVVAAADGSLYYVNDSGSLFKVVAGSELPGPSVEPGNGAGTTDGAAGDAERGGATESPHGVTNGAVGPLHAARGELSLASDAPASGRGALLGGGLLDASESGLLGGQLGEGLLTSESSADDDQGIADDATPLAGLAKLPAWPLAGVCVGVAAVAFSLLGFGKGKED</sequence>
<feature type="domain" description="Atrophied bacterial Ig" evidence="5">
    <location>
        <begin position="477"/>
        <end position="571"/>
    </location>
</feature>
<name>A0A1H6INU5_9ACTN</name>
<gene>
    <name evidence="6" type="ORF">SAMN05216447_10432</name>
</gene>
<organism evidence="6 7">
    <name type="scientific">Parafannyhessea umbonata</name>
    <dbReference type="NCBI Taxonomy" id="604330"/>
    <lineage>
        <taxon>Bacteria</taxon>
        <taxon>Bacillati</taxon>
        <taxon>Actinomycetota</taxon>
        <taxon>Coriobacteriia</taxon>
        <taxon>Coriobacteriales</taxon>
        <taxon>Atopobiaceae</taxon>
        <taxon>Parafannyhessea</taxon>
    </lineage>
</organism>
<evidence type="ECO:0000256" key="1">
    <source>
        <dbReference type="SAM" id="MobiDB-lite"/>
    </source>
</evidence>
<dbReference type="InterPro" id="IPR018391">
    <property type="entry name" value="PQQ_b-propeller_rpt"/>
</dbReference>
<keyword evidence="7" id="KW-1185">Reference proteome</keyword>
<dbReference type="EMBL" id="FNWT01000004">
    <property type="protein sequence ID" value="SEH50765.1"/>
    <property type="molecule type" value="Genomic_DNA"/>
</dbReference>
<dbReference type="InterPro" id="IPR046780">
    <property type="entry name" value="aBig_2"/>
</dbReference>
<comment type="caution">
    <text evidence="6">The sequence shown here is derived from an EMBL/GenBank/DDBJ whole genome shotgun (WGS) entry which is preliminary data.</text>
</comment>
<dbReference type="InterPro" id="IPR027954">
    <property type="entry name" value="Transcobalamin-like_C"/>
</dbReference>
<reference evidence="6 7" key="1">
    <citation type="submission" date="2016-10" db="EMBL/GenBank/DDBJ databases">
        <authorList>
            <person name="Varghese N."/>
            <person name="Submissions S."/>
        </authorList>
    </citation>
    <scope>NUCLEOTIDE SEQUENCE [LARGE SCALE GENOMIC DNA]</scope>
    <source>
        <strain evidence="6 7">WCP15</strain>
    </source>
</reference>
<dbReference type="RefSeq" id="WP_180363884.1">
    <property type="nucleotide sequence ID" value="NZ_FNWT01000004.1"/>
</dbReference>
<evidence type="ECO:0000256" key="3">
    <source>
        <dbReference type="SAM" id="SignalP"/>
    </source>
</evidence>
<feature type="domain" description="Transcobalamin-like C-terminal" evidence="4">
    <location>
        <begin position="887"/>
        <end position="967"/>
    </location>
</feature>
<dbReference type="Gene3D" id="2.170.130.30">
    <property type="match status" value="2"/>
</dbReference>
<dbReference type="SMART" id="SM00564">
    <property type="entry name" value="PQQ"/>
    <property type="match status" value="3"/>
</dbReference>
<feature type="chain" id="PRO_5046843098" evidence="3">
    <location>
        <begin position="34"/>
        <end position="1648"/>
    </location>
</feature>
<keyword evidence="2" id="KW-1133">Transmembrane helix</keyword>
<evidence type="ECO:0000313" key="6">
    <source>
        <dbReference type="EMBL" id="SEH50765.1"/>
    </source>
</evidence>
<proteinExistence type="predicted"/>
<evidence type="ECO:0000313" key="7">
    <source>
        <dbReference type="Proteomes" id="UP000199135"/>
    </source>
</evidence>
<feature type="domain" description="Transcobalamin-like C-terminal" evidence="4">
    <location>
        <begin position="1054"/>
        <end position="1091"/>
    </location>
</feature>
<feature type="signal peptide" evidence="3">
    <location>
        <begin position="1"/>
        <end position="33"/>
    </location>
</feature>
<dbReference type="InterPro" id="IPR015943">
    <property type="entry name" value="WD40/YVTN_repeat-like_dom_sf"/>
</dbReference>
<dbReference type="Gene3D" id="2.130.10.10">
    <property type="entry name" value="YVTN repeat-like/Quinoprotein amine dehydrogenase"/>
    <property type="match status" value="1"/>
</dbReference>
<feature type="region of interest" description="Disordered" evidence="1">
    <location>
        <begin position="1512"/>
        <end position="1548"/>
    </location>
</feature>
<feature type="transmembrane region" description="Helical" evidence="2">
    <location>
        <begin position="1622"/>
        <end position="1642"/>
    </location>
</feature>
<evidence type="ECO:0000256" key="2">
    <source>
        <dbReference type="SAM" id="Phobius"/>
    </source>
</evidence>
<dbReference type="Proteomes" id="UP000199135">
    <property type="component" value="Unassembled WGS sequence"/>
</dbReference>
<protein>
    <submittedName>
        <fullName evidence="6">Outer membrane protein assembly factor BamB, contains PQQ-like beta-propeller repeat</fullName>
    </submittedName>
</protein>
<evidence type="ECO:0000259" key="5">
    <source>
        <dbReference type="Pfam" id="PF20578"/>
    </source>
</evidence>
<accession>A0A1H6INU5</accession>
<dbReference type="Gene3D" id="2.60.40.2700">
    <property type="match status" value="2"/>
</dbReference>
<dbReference type="InterPro" id="IPR011047">
    <property type="entry name" value="Quinoprotein_ADH-like_sf"/>
</dbReference>
<dbReference type="Gene3D" id="2.40.10.480">
    <property type="match status" value="1"/>
</dbReference>
<feature type="compositionally biased region" description="Polar residues" evidence="1">
    <location>
        <begin position="1126"/>
        <end position="1136"/>
    </location>
</feature>
<keyword evidence="2" id="KW-0812">Transmembrane</keyword>
<feature type="region of interest" description="Disordered" evidence="1">
    <location>
        <begin position="1117"/>
        <end position="1136"/>
    </location>
</feature>
<keyword evidence="3" id="KW-0732">Signal</keyword>